<dbReference type="InterPro" id="IPR006195">
    <property type="entry name" value="aa-tRNA-synth_II"/>
</dbReference>
<keyword evidence="7" id="KW-0963">Cytoplasm</keyword>
<reference evidence="10" key="1">
    <citation type="submission" date="2016-10" db="EMBL/GenBank/DDBJ databases">
        <authorList>
            <person name="Varghese N."/>
            <person name="Submissions S."/>
        </authorList>
    </citation>
    <scope>NUCLEOTIDE SEQUENCE [LARGE SCALE GENOMIC DNA]</scope>
    <source>
        <strain evidence="10">ATCC 25963</strain>
    </source>
</reference>
<accession>A0A1I1WRV6</accession>
<dbReference type="EMBL" id="FOMX01000007">
    <property type="protein sequence ID" value="SFD97866.1"/>
    <property type="molecule type" value="Genomic_DNA"/>
</dbReference>
<dbReference type="CDD" id="cd04318">
    <property type="entry name" value="EcAsnRS_like_N"/>
    <property type="match status" value="1"/>
</dbReference>
<evidence type="ECO:0000256" key="6">
    <source>
        <dbReference type="ARBA" id="ARBA00023146"/>
    </source>
</evidence>
<dbReference type="OrthoDB" id="9802326at2"/>
<dbReference type="InterPro" id="IPR004365">
    <property type="entry name" value="NA-bd_OB_tRNA"/>
</dbReference>
<comment type="similarity">
    <text evidence="1 7">Belongs to the class-II aminoacyl-tRNA synthetase family.</text>
</comment>
<comment type="catalytic activity">
    <reaction evidence="7">
        <text>tRNA(Asn) + L-asparagine + ATP = L-asparaginyl-tRNA(Asn) + AMP + diphosphate + H(+)</text>
        <dbReference type="Rhea" id="RHEA:11180"/>
        <dbReference type="Rhea" id="RHEA-COMP:9659"/>
        <dbReference type="Rhea" id="RHEA-COMP:9674"/>
        <dbReference type="ChEBI" id="CHEBI:15378"/>
        <dbReference type="ChEBI" id="CHEBI:30616"/>
        <dbReference type="ChEBI" id="CHEBI:33019"/>
        <dbReference type="ChEBI" id="CHEBI:58048"/>
        <dbReference type="ChEBI" id="CHEBI:78442"/>
        <dbReference type="ChEBI" id="CHEBI:78515"/>
        <dbReference type="ChEBI" id="CHEBI:456215"/>
        <dbReference type="EC" id="6.1.1.22"/>
    </reaction>
</comment>
<dbReference type="HAMAP" id="MF_00534">
    <property type="entry name" value="Asn_tRNA_synth"/>
    <property type="match status" value="1"/>
</dbReference>
<dbReference type="InterPro" id="IPR045864">
    <property type="entry name" value="aa-tRNA-synth_II/BPL/LPL"/>
</dbReference>
<dbReference type="Pfam" id="PF01336">
    <property type="entry name" value="tRNA_anti-codon"/>
    <property type="match status" value="1"/>
</dbReference>
<evidence type="ECO:0000256" key="4">
    <source>
        <dbReference type="ARBA" id="ARBA00022840"/>
    </source>
</evidence>
<dbReference type="Proteomes" id="UP000199400">
    <property type="component" value="Unassembled WGS sequence"/>
</dbReference>
<organism evidence="9 10">
    <name type="scientific">Nannocystis exedens</name>
    <dbReference type="NCBI Taxonomy" id="54"/>
    <lineage>
        <taxon>Bacteria</taxon>
        <taxon>Pseudomonadati</taxon>
        <taxon>Myxococcota</taxon>
        <taxon>Polyangia</taxon>
        <taxon>Nannocystales</taxon>
        <taxon>Nannocystaceae</taxon>
        <taxon>Nannocystis</taxon>
    </lineage>
</organism>
<sequence length="463" mass="52312">MQTPRTKIVDVLRLEPPRAGVRVKGWARTVRDSKQVVFIELNDGSCFASLQVVVNPELANYEQLRKLTTGSAVEVVGEVIASPAAGQRVELKAAEVTVVGLADSSFPLQKKRHSFEFLREIAHLRARTNTFGAVFRVRSALAQAVHEFFQQRGFVYVHTPIITGSDAEGAGEMFRVTTLDVDKPPRTPEGAVDWHEDFFARSSFLTVSGQLNGETFALGLSDIYTFGPTFRAENSNTARHAAEFWMIEPEMAWYDLDDNTTLAEAFVKHLMRTALERCADDLAFFNKQIDQGLVARLQHVLESSFERMTYTEAVRRLEASGQKFEFPVHWGANLQAEHERYLTETVVGRPVFVTDYPTEIKAFYMRRNDDGKTVAAMDLLVPKIGELIGGSQREERLDVLMAAIRSMNLNPEHYGWYLDTRRFGTAPHSGFGLGFERLVMYVTGMENIRDVIPFPRTPRNCEF</sequence>
<evidence type="ECO:0000256" key="3">
    <source>
        <dbReference type="ARBA" id="ARBA00022741"/>
    </source>
</evidence>
<dbReference type="PRINTS" id="PR01042">
    <property type="entry name" value="TRNASYNTHASP"/>
</dbReference>
<dbReference type="PANTHER" id="PTHR22594">
    <property type="entry name" value="ASPARTYL/LYSYL-TRNA SYNTHETASE"/>
    <property type="match status" value="1"/>
</dbReference>
<evidence type="ECO:0000256" key="5">
    <source>
        <dbReference type="ARBA" id="ARBA00022917"/>
    </source>
</evidence>
<proteinExistence type="inferred from homology"/>
<dbReference type="InterPro" id="IPR012340">
    <property type="entry name" value="NA-bd_OB-fold"/>
</dbReference>
<dbReference type="Gene3D" id="2.40.50.140">
    <property type="entry name" value="Nucleic acid-binding proteins"/>
    <property type="match status" value="1"/>
</dbReference>
<evidence type="ECO:0000256" key="2">
    <source>
        <dbReference type="ARBA" id="ARBA00022598"/>
    </source>
</evidence>
<dbReference type="InterPro" id="IPR004522">
    <property type="entry name" value="Asn-tRNA-ligase"/>
</dbReference>
<keyword evidence="3 7" id="KW-0547">Nucleotide-binding</keyword>
<dbReference type="GO" id="GO:0005737">
    <property type="term" value="C:cytoplasm"/>
    <property type="evidence" value="ECO:0007669"/>
    <property type="project" value="UniProtKB-SubCell"/>
</dbReference>
<dbReference type="FunFam" id="3.30.930.10:FF:000016">
    <property type="entry name" value="Asparagine--tRNA ligase"/>
    <property type="match status" value="1"/>
</dbReference>
<keyword evidence="5 7" id="KW-0648">Protein biosynthesis</keyword>
<comment type="subcellular location">
    <subcellularLocation>
        <location evidence="7">Cytoplasm</location>
    </subcellularLocation>
</comment>
<evidence type="ECO:0000313" key="9">
    <source>
        <dbReference type="EMBL" id="SFD97866.1"/>
    </source>
</evidence>
<keyword evidence="6 7" id="KW-0030">Aminoacyl-tRNA synthetase</keyword>
<dbReference type="SUPFAM" id="SSF50249">
    <property type="entry name" value="Nucleic acid-binding proteins"/>
    <property type="match status" value="1"/>
</dbReference>
<dbReference type="NCBIfam" id="NF003037">
    <property type="entry name" value="PRK03932.1"/>
    <property type="match status" value="1"/>
</dbReference>
<dbReference type="PROSITE" id="PS50862">
    <property type="entry name" value="AA_TRNA_LIGASE_II"/>
    <property type="match status" value="1"/>
</dbReference>
<protein>
    <recommendedName>
        <fullName evidence="7">Asparagine--tRNA ligase</fullName>
        <ecNumber evidence="7">6.1.1.22</ecNumber>
    </recommendedName>
    <alternativeName>
        <fullName evidence="7">Asparaginyl-tRNA synthetase</fullName>
        <shortName evidence="7">AsnRS</shortName>
    </alternativeName>
</protein>
<dbReference type="STRING" id="54.SAMN02745121_02483"/>
<dbReference type="InterPro" id="IPR004364">
    <property type="entry name" value="Aa-tRNA-synt_II"/>
</dbReference>
<dbReference type="SUPFAM" id="SSF55681">
    <property type="entry name" value="Class II aaRS and biotin synthetases"/>
    <property type="match status" value="1"/>
</dbReference>
<dbReference type="EC" id="6.1.1.22" evidence="7"/>
<dbReference type="NCBIfam" id="TIGR00457">
    <property type="entry name" value="asnS"/>
    <property type="match status" value="1"/>
</dbReference>
<dbReference type="GO" id="GO:0006421">
    <property type="term" value="P:asparaginyl-tRNA aminoacylation"/>
    <property type="evidence" value="ECO:0007669"/>
    <property type="project" value="UniProtKB-UniRule"/>
</dbReference>
<keyword evidence="10" id="KW-1185">Reference proteome</keyword>
<dbReference type="GO" id="GO:0005524">
    <property type="term" value="F:ATP binding"/>
    <property type="evidence" value="ECO:0007669"/>
    <property type="project" value="UniProtKB-UniRule"/>
</dbReference>
<dbReference type="InterPro" id="IPR002312">
    <property type="entry name" value="Asp/Asn-tRNA-synth_IIb"/>
</dbReference>
<dbReference type="CDD" id="cd00776">
    <property type="entry name" value="AsxRS_core"/>
    <property type="match status" value="1"/>
</dbReference>
<dbReference type="Gene3D" id="3.30.930.10">
    <property type="entry name" value="Bira Bifunctional Protein, Domain 2"/>
    <property type="match status" value="1"/>
</dbReference>
<evidence type="ECO:0000259" key="8">
    <source>
        <dbReference type="PROSITE" id="PS50862"/>
    </source>
</evidence>
<dbReference type="AlphaFoldDB" id="A0A1I1WRV6"/>
<keyword evidence="4 7" id="KW-0067">ATP-binding</keyword>
<dbReference type="PANTHER" id="PTHR22594:SF34">
    <property type="entry name" value="ASPARAGINE--TRNA LIGASE, MITOCHONDRIAL-RELATED"/>
    <property type="match status" value="1"/>
</dbReference>
<evidence type="ECO:0000256" key="1">
    <source>
        <dbReference type="ARBA" id="ARBA00008226"/>
    </source>
</evidence>
<dbReference type="GO" id="GO:0003676">
    <property type="term" value="F:nucleic acid binding"/>
    <property type="evidence" value="ECO:0007669"/>
    <property type="project" value="InterPro"/>
</dbReference>
<evidence type="ECO:0000256" key="7">
    <source>
        <dbReference type="HAMAP-Rule" id="MF_00534"/>
    </source>
</evidence>
<dbReference type="RefSeq" id="WP_096329123.1">
    <property type="nucleotide sequence ID" value="NZ_FOMX01000007.1"/>
</dbReference>
<gene>
    <name evidence="7" type="primary">asnS</name>
    <name evidence="9" type="ORF">SAMN02745121_02483</name>
</gene>
<keyword evidence="2 7" id="KW-0436">Ligase</keyword>
<evidence type="ECO:0000313" key="10">
    <source>
        <dbReference type="Proteomes" id="UP000199400"/>
    </source>
</evidence>
<dbReference type="GO" id="GO:0004816">
    <property type="term" value="F:asparagine-tRNA ligase activity"/>
    <property type="evidence" value="ECO:0007669"/>
    <property type="project" value="UniProtKB-UniRule"/>
</dbReference>
<feature type="domain" description="Aminoacyl-transfer RNA synthetases class-II family profile" evidence="8">
    <location>
        <begin position="135"/>
        <end position="453"/>
    </location>
</feature>
<dbReference type="Pfam" id="PF00152">
    <property type="entry name" value="tRNA-synt_2"/>
    <property type="match status" value="1"/>
</dbReference>
<name>A0A1I1WRV6_9BACT</name>
<comment type="subunit">
    <text evidence="7">Homodimer.</text>
</comment>